<proteinExistence type="predicted"/>
<reference evidence="4 5" key="1">
    <citation type="submission" date="2018-02" db="EMBL/GenBank/DDBJ databases">
        <authorList>
            <person name="Cohen D.B."/>
            <person name="Kent A.D."/>
        </authorList>
    </citation>
    <scope>NUCLEOTIDE SEQUENCE [LARGE SCALE GENOMIC DNA]</scope>
    <source>
        <strain evidence="4 5">CCAP 1448/3</strain>
    </source>
</reference>
<feature type="region of interest" description="Disordered" evidence="1">
    <location>
        <begin position="1"/>
        <end position="37"/>
    </location>
</feature>
<dbReference type="PANTHER" id="PTHR35333:SF4">
    <property type="entry name" value="SLR0121 PROTEIN"/>
    <property type="match status" value="1"/>
</dbReference>
<gene>
    <name evidence="4" type="ORF">C7B64_18940</name>
</gene>
<feature type="domain" description="Beta-lactamase class A catalytic" evidence="3">
    <location>
        <begin position="126"/>
        <end position="335"/>
    </location>
</feature>
<keyword evidence="2" id="KW-0472">Membrane</keyword>
<keyword evidence="2" id="KW-1133">Transmembrane helix</keyword>
<dbReference type="SUPFAM" id="SSF56601">
    <property type="entry name" value="beta-lactamase/transpeptidase-like"/>
    <property type="match status" value="1"/>
</dbReference>
<evidence type="ECO:0000313" key="4">
    <source>
        <dbReference type="EMBL" id="PSB01304.1"/>
    </source>
</evidence>
<dbReference type="Gene3D" id="3.40.710.10">
    <property type="entry name" value="DD-peptidase/beta-lactamase superfamily"/>
    <property type="match status" value="1"/>
</dbReference>
<dbReference type="InterPro" id="IPR045155">
    <property type="entry name" value="Beta-lactam_cat"/>
</dbReference>
<comment type="caution">
    <text evidence="4">The sequence shown here is derived from an EMBL/GenBank/DDBJ whole genome shotgun (WGS) entry which is preliminary data.</text>
</comment>
<dbReference type="EMBL" id="PVWJ01000115">
    <property type="protein sequence ID" value="PSB01304.1"/>
    <property type="molecule type" value="Genomic_DNA"/>
</dbReference>
<dbReference type="OrthoDB" id="9775096at2"/>
<dbReference type="InterPro" id="IPR000871">
    <property type="entry name" value="Beta-lactam_class-A"/>
</dbReference>
<dbReference type="AlphaFoldDB" id="A0A2T1BZC0"/>
<dbReference type="GO" id="GO:0030655">
    <property type="term" value="P:beta-lactam antibiotic catabolic process"/>
    <property type="evidence" value="ECO:0007669"/>
    <property type="project" value="InterPro"/>
</dbReference>
<evidence type="ECO:0000256" key="2">
    <source>
        <dbReference type="SAM" id="Phobius"/>
    </source>
</evidence>
<organism evidence="4 5">
    <name type="scientific">Merismopedia glauca CCAP 1448/3</name>
    <dbReference type="NCBI Taxonomy" id="1296344"/>
    <lineage>
        <taxon>Bacteria</taxon>
        <taxon>Bacillati</taxon>
        <taxon>Cyanobacteriota</taxon>
        <taxon>Cyanophyceae</taxon>
        <taxon>Synechococcales</taxon>
        <taxon>Merismopediaceae</taxon>
        <taxon>Merismopedia</taxon>
    </lineage>
</organism>
<keyword evidence="5" id="KW-1185">Reference proteome</keyword>
<evidence type="ECO:0000256" key="1">
    <source>
        <dbReference type="SAM" id="MobiDB-lite"/>
    </source>
</evidence>
<evidence type="ECO:0000313" key="5">
    <source>
        <dbReference type="Proteomes" id="UP000238762"/>
    </source>
</evidence>
<dbReference type="Pfam" id="PF13354">
    <property type="entry name" value="Beta-lactamase2"/>
    <property type="match status" value="1"/>
</dbReference>
<dbReference type="InterPro" id="IPR012338">
    <property type="entry name" value="Beta-lactam/transpept-like"/>
</dbReference>
<dbReference type="PANTHER" id="PTHR35333">
    <property type="entry name" value="BETA-LACTAMASE"/>
    <property type="match status" value="1"/>
</dbReference>
<feature type="transmembrane region" description="Helical" evidence="2">
    <location>
        <begin position="47"/>
        <end position="69"/>
    </location>
</feature>
<sequence length="390" mass="41874">MRPVQPQPGTSRPTLVVDPEPTRRANHNPAKTKNTPPKWRRVSPLVYISRLAILGVGLGAIAGTLLASWNPNGRLAAKNPTSATKPTAAVVVANPQKLSAFGQEILPLETQIKTLAAKYPQLYPEVFLVDLDSGNYVNLAGDTAISAASTIKVPVLVALLQDVDAGKVRLNEELTLTSKVIGSGSGAIQYQKIGSKFTVLEVATKMIVISDNTATNMIIERLGGQEKLNSRFQSWGLTTTAIKNPLPDLEGTNTTSPKDLVEVMAMVNRGELVSMRSRDRMLGIMRQTVTNTLLPQGLGKGSTIAHKTGDIGSVVGDVGLIDMPSGKRYLAAVLVKRPHNNPKAQELIRQISRATYNHFIQANLKSEVSSSDSVVIPTVPSQPQTNSEID</sequence>
<keyword evidence="2" id="KW-0812">Transmembrane</keyword>
<dbReference type="GO" id="GO:0008800">
    <property type="term" value="F:beta-lactamase activity"/>
    <property type="evidence" value="ECO:0007669"/>
    <property type="project" value="InterPro"/>
</dbReference>
<keyword evidence="4" id="KW-0378">Hydrolase</keyword>
<protein>
    <submittedName>
        <fullName evidence="4">Serine hydrolase</fullName>
    </submittedName>
</protein>
<accession>A0A2T1BZC0</accession>
<name>A0A2T1BZC0_9CYAN</name>
<evidence type="ECO:0000259" key="3">
    <source>
        <dbReference type="Pfam" id="PF13354"/>
    </source>
</evidence>
<reference evidence="4 5" key="2">
    <citation type="submission" date="2018-03" db="EMBL/GenBank/DDBJ databases">
        <title>The ancient ancestry and fast evolution of plastids.</title>
        <authorList>
            <person name="Moore K.R."/>
            <person name="Magnabosco C."/>
            <person name="Momper L."/>
            <person name="Gold D.A."/>
            <person name="Bosak T."/>
            <person name="Fournier G.P."/>
        </authorList>
    </citation>
    <scope>NUCLEOTIDE SEQUENCE [LARGE SCALE GENOMIC DNA]</scope>
    <source>
        <strain evidence="4 5">CCAP 1448/3</strain>
    </source>
</reference>
<dbReference type="GO" id="GO:0046677">
    <property type="term" value="P:response to antibiotic"/>
    <property type="evidence" value="ECO:0007669"/>
    <property type="project" value="InterPro"/>
</dbReference>
<dbReference type="Proteomes" id="UP000238762">
    <property type="component" value="Unassembled WGS sequence"/>
</dbReference>
<feature type="region of interest" description="Disordered" evidence="1">
    <location>
        <begin position="371"/>
        <end position="390"/>
    </location>
</feature>